<reference evidence="2" key="1">
    <citation type="journal article" date="2015" name="Genome Announc.">
        <title>Draft Genome Sequence of Anaerolineae Strain TC1, a Novel Isolate from a Methanogenic Wastewater Treatment System.</title>
        <authorList>
            <person name="Matsuura N."/>
            <person name="Tourlousse D.M."/>
            <person name="Sun L."/>
            <person name="Toyonaga M."/>
            <person name="Kuroda K."/>
            <person name="Ohashi A."/>
            <person name="Cruz R."/>
            <person name="Yamaguchi T."/>
            <person name="Sekiguchi Y."/>
        </authorList>
    </citation>
    <scope>NUCLEOTIDE SEQUENCE [LARGE SCALE GENOMIC DNA]</scope>
    <source>
        <strain evidence="2">TC1</strain>
    </source>
</reference>
<dbReference type="GO" id="GO:0008270">
    <property type="term" value="F:zinc ion binding"/>
    <property type="evidence" value="ECO:0007669"/>
    <property type="project" value="UniProtKB-KW"/>
</dbReference>
<dbReference type="InterPro" id="IPR027383">
    <property type="entry name" value="Znf_put"/>
</dbReference>
<dbReference type="Proteomes" id="UP000053370">
    <property type="component" value="Unassembled WGS sequence"/>
</dbReference>
<dbReference type="Pfam" id="PF13490">
    <property type="entry name" value="zf-HC2"/>
    <property type="match status" value="1"/>
</dbReference>
<dbReference type="OrthoDB" id="166006at2"/>
<protein>
    <submittedName>
        <fullName evidence="2">Putative zinc-finger</fullName>
    </submittedName>
</protein>
<dbReference type="AlphaFoldDB" id="A0A0S7BV63"/>
<dbReference type="RefSeq" id="WP_062283245.1">
    <property type="nucleotide sequence ID" value="NZ_DF968181.1"/>
</dbReference>
<dbReference type="STRING" id="1678840.ATC1_131622"/>
<name>A0A0S7BV63_9CHLR</name>
<sequence>MKNHNHAPSCKQMLGNLSEFIDGDLQAELCSEIEEHLKNCKNCRIVVDTLKKTVELYEKCASEETNLPNDVRERLFKKLALDDLKKHQESS</sequence>
<evidence type="ECO:0000259" key="1">
    <source>
        <dbReference type="Pfam" id="PF13490"/>
    </source>
</evidence>
<keyword evidence="2" id="KW-0863">Zinc-finger</keyword>
<organism evidence="2">
    <name type="scientific">Flexilinea flocculi</name>
    <dbReference type="NCBI Taxonomy" id="1678840"/>
    <lineage>
        <taxon>Bacteria</taxon>
        <taxon>Bacillati</taxon>
        <taxon>Chloroflexota</taxon>
        <taxon>Anaerolineae</taxon>
        <taxon>Anaerolineales</taxon>
        <taxon>Anaerolineaceae</taxon>
        <taxon>Flexilinea</taxon>
    </lineage>
</organism>
<keyword evidence="2" id="KW-0862">Zinc</keyword>
<dbReference type="EMBL" id="DF968181">
    <property type="protein sequence ID" value="GAP41630.1"/>
    <property type="molecule type" value="Genomic_DNA"/>
</dbReference>
<gene>
    <name evidence="2" type="ORF">ATC1_131622</name>
</gene>
<evidence type="ECO:0000313" key="3">
    <source>
        <dbReference type="Proteomes" id="UP000053370"/>
    </source>
</evidence>
<proteinExistence type="predicted"/>
<accession>A0A0S7BV63</accession>
<evidence type="ECO:0000313" key="2">
    <source>
        <dbReference type="EMBL" id="GAP41630.1"/>
    </source>
</evidence>
<keyword evidence="2" id="KW-0479">Metal-binding</keyword>
<dbReference type="Gene3D" id="1.10.10.1320">
    <property type="entry name" value="Anti-sigma factor, zinc-finger domain"/>
    <property type="match status" value="1"/>
</dbReference>
<feature type="domain" description="Putative zinc-finger" evidence="1">
    <location>
        <begin position="10"/>
        <end position="44"/>
    </location>
</feature>
<keyword evidence="3" id="KW-1185">Reference proteome</keyword>
<dbReference type="InterPro" id="IPR041916">
    <property type="entry name" value="Anti_sigma_zinc_sf"/>
</dbReference>